<dbReference type="Proteomes" id="UP000239735">
    <property type="component" value="Unassembled WGS sequence"/>
</dbReference>
<dbReference type="InterPro" id="IPR021109">
    <property type="entry name" value="Peptidase_aspartic_dom_sf"/>
</dbReference>
<organism evidence="2 3">
    <name type="scientific">Candidatus Sulfuritelmatomonas gaucii</name>
    <dbReference type="NCBI Taxonomy" id="2043161"/>
    <lineage>
        <taxon>Bacteria</taxon>
        <taxon>Pseudomonadati</taxon>
        <taxon>Acidobacteriota</taxon>
        <taxon>Terriglobia</taxon>
        <taxon>Terriglobales</taxon>
        <taxon>Acidobacteriaceae</taxon>
        <taxon>Candidatus Sulfuritelmatomonas</taxon>
    </lineage>
</organism>
<proteinExistence type="predicted"/>
<evidence type="ECO:0000313" key="3">
    <source>
        <dbReference type="Proteomes" id="UP000239735"/>
    </source>
</evidence>
<sequence length="320" mass="33724">MPCSGRSNLLFALVSCVAFAPACTAFPEPMEPTPQPITLKIRLDERLMIIVPVSVNGAGPYDFVMDTGSSKTIVDRKLAGELDLPQIGEKTLVGALASAKMSVVQVNSISVGGATVQGGEVFSADHAANVASRVRGVLGEDFLRNFDVLIDYRHLVMKLESAPGSMAATAVGEHLPLQLTGTLNGSPTPNRLIIFGRVREFGDATMSLLLDSGANQLTLFRDNLGPGAGQAVPITTGNFNQWVASSAAIREIRSLHLGSTSVPDLTAVALSRRAGVDTDGLIPTSLFHSIFISSHKGFVILNPSFPKTGRDEQAAIATSE</sequence>
<gene>
    <name evidence="2" type="ORF">SBA5_400037</name>
</gene>
<evidence type="ECO:0000313" key="2">
    <source>
        <dbReference type="EMBL" id="SPE23626.1"/>
    </source>
</evidence>
<evidence type="ECO:0000256" key="1">
    <source>
        <dbReference type="SAM" id="SignalP"/>
    </source>
</evidence>
<feature type="signal peptide" evidence="1">
    <location>
        <begin position="1"/>
        <end position="20"/>
    </location>
</feature>
<evidence type="ECO:0008006" key="4">
    <source>
        <dbReference type="Google" id="ProtNLM"/>
    </source>
</evidence>
<name>A0A2N9LK54_9BACT</name>
<dbReference type="SUPFAM" id="SSF50630">
    <property type="entry name" value="Acid proteases"/>
    <property type="match status" value="1"/>
</dbReference>
<dbReference type="InterPro" id="IPR034122">
    <property type="entry name" value="Retropepsin-like_bacterial"/>
</dbReference>
<keyword evidence="1" id="KW-0732">Signal</keyword>
<dbReference type="OrthoDB" id="119020at2"/>
<accession>A0A2N9LK54</accession>
<dbReference type="AlphaFoldDB" id="A0A2N9LK54"/>
<dbReference type="CDD" id="cd05483">
    <property type="entry name" value="retropepsin_like_bacteria"/>
    <property type="match status" value="1"/>
</dbReference>
<reference evidence="3" key="1">
    <citation type="submission" date="2018-02" db="EMBL/GenBank/DDBJ databases">
        <authorList>
            <person name="Hausmann B."/>
        </authorList>
    </citation>
    <scope>NUCLEOTIDE SEQUENCE [LARGE SCALE GENOMIC DNA]</scope>
    <source>
        <strain evidence="3">Peat soil MAG SbA5</strain>
    </source>
</reference>
<dbReference type="Gene3D" id="2.40.70.10">
    <property type="entry name" value="Acid Proteases"/>
    <property type="match status" value="1"/>
</dbReference>
<dbReference type="EMBL" id="OKRB01000098">
    <property type="protein sequence ID" value="SPE23626.1"/>
    <property type="molecule type" value="Genomic_DNA"/>
</dbReference>
<protein>
    <recommendedName>
        <fullName evidence="4">Peptidase A2 domain-containing protein</fullName>
    </recommendedName>
</protein>
<dbReference type="Pfam" id="PF13650">
    <property type="entry name" value="Asp_protease_2"/>
    <property type="match status" value="1"/>
</dbReference>
<feature type="chain" id="PRO_5015003189" description="Peptidase A2 domain-containing protein" evidence="1">
    <location>
        <begin position="21"/>
        <end position="320"/>
    </location>
</feature>